<comment type="caution">
    <text evidence="1">The sequence shown here is derived from an EMBL/GenBank/DDBJ whole genome shotgun (WGS) entry which is preliminary data.</text>
</comment>
<proteinExistence type="predicted"/>
<keyword evidence="2" id="KW-1185">Reference proteome</keyword>
<organism evidence="1 2">
    <name type="scientific">Labeo rohita</name>
    <name type="common">Indian major carp</name>
    <name type="synonym">Cyprinus rohita</name>
    <dbReference type="NCBI Taxonomy" id="84645"/>
    <lineage>
        <taxon>Eukaryota</taxon>
        <taxon>Metazoa</taxon>
        <taxon>Chordata</taxon>
        <taxon>Craniata</taxon>
        <taxon>Vertebrata</taxon>
        <taxon>Euteleostomi</taxon>
        <taxon>Actinopterygii</taxon>
        <taxon>Neopterygii</taxon>
        <taxon>Teleostei</taxon>
        <taxon>Ostariophysi</taxon>
        <taxon>Cypriniformes</taxon>
        <taxon>Cyprinidae</taxon>
        <taxon>Labeoninae</taxon>
        <taxon>Labeonini</taxon>
        <taxon>Labeo</taxon>
    </lineage>
</organism>
<protein>
    <submittedName>
        <fullName evidence="1">Uncharacterized protein</fullName>
    </submittedName>
</protein>
<dbReference type="EMBL" id="QBIY01011586">
    <property type="protein sequence ID" value="RXN30388.1"/>
    <property type="molecule type" value="Genomic_DNA"/>
</dbReference>
<evidence type="ECO:0000313" key="1">
    <source>
        <dbReference type="EMBL" id="RXN30388.1"/>
    </source>
</evidence>
<sequence length="291" mass="34332">MLRINDRGHEELYYSGSHLWLNQLKSKQIQNAYLYKKIPQYPKEVEFRVTKLRHNTNFKGLLGIWNSQGFTKPIPSDSAKHDLVWWSPDISKKDITSAEKQYLDTQQCYAEKPFLHRFTTSPAFLSSSRMGNFRFSMPIDKLMCSFQQQFCPDQKPDIRTFETVVYKQEVMHSIVVHAPHARNLFSEYPLLEDTQDPACVFHEDTIIWRPQAICKTHRFRLSRDMKAIPIPVKARKEYMWDNIAVAFHVPHGQIFHFNEEILFESLRLCEGAYPKLNTEKFVKCEFGPIRP</sequence>
<dbReference type="AlphaFoldDB" id="A0A498N880"/>
<dbReference type="OrthoDB" id="9942170at2759"/>
<name>A0A498N880_LABRO</name>
<evidence type="ECO:0000313" key="2">
    <source>
        <dbReference type="Proteomes" id="UP000290572"/>
    </source>
</evidence>
<dbReference type="GO" id="GO:0016874">
    <property type="term" value="F:ligase activity"/>
    <property type="evidence" value="ECO:0007669"/>
    <property type="project" value="UniProtKB-KW"/>
</dbReference>
<dbReference type="Proteomes" id="UP000290572">
    <property type="component" value="Unassembled WGS sequence"/>
</dbReference>
<accession>A0A498N880</accession>
<reference evidence="1 2" key="1">
    <citation type="submission" date="2018-03" db="EMBL/GenBank/DDBJ databases">
        <title>Draft genome sequence of Rohu Carp (Labeo rohita).</title>
        <authorList>
            <person name="Das P."/>
            <person name="Kushwaha B."/>
            <person name="Joshi C.G."/>
            <person name="Kumar D."/>
            <person name="Nagpure N.S."/>
            <person name="Sahoo L."/>
            <person name="Das S.P."/>
            <person name="Bit A."/>
            <person name="Patnaik S."/>
            <person name="Meher P.K."/>
            <person name="Jayasankar P."/>
            <person name="Koringa P.G."/>
            <person name="Patel N.V."/>
            <person name="Hinsu A.T."/>
            <person name="Kumar R."/>
            <person name="Pandey M."/>
            <person name="Agarwal S."/>
            <person name="Srivastava S."/>
            <person name="Singh M."/>
            <person name="Iquebal M.A."/>
            <person name="Jaiswal S."/>
            <person name="Angadi U.B."/>
            <person name="Kumar N."/>
            <person name="Raza M."/>
            <person name="Shah T.M."/>
            <person name="Rai A."/>
            <person name="Jena J.K."/>
        </authorList>
    </citation>
    <scope>NUCLEOTIDE SEQUENCE [LARGE SCALE GENOMIC DNA]</scope>
    <source>
        <strain evidence="1">DASCIFA01</strain>
        <tissue evidence="1">Testis</tissue>
    </source>
</reference>
<gene>
    <name evidence="1" type="ORF">ROHU_004984</name>
</gene>